<dbReference type="PANTHER" id="PTHR10492">
    <property type="match status" value="1"/>
</dbReference>
<dbReference type="InterPro" id="IPR027417">
    <property type="entry name" value="P-loop_NTPase"/>
</dbReference>
<keyword evidence="1" id="KW-0547">Nucleotide-binding</keyword>
<dbReference type="Pfam" id="PF05970">
    <property type="entry name" value="PIF1"/>
    <property type="match status" value="1"/>
</dbReference>
<keyword evidence="1" id="KW-0234">DNA repair</keyword>
<comment type="similarity">
    <text evidence="1">Belongs to the helicase family.</text>
</comment>
<dbReference type="GO" id="GO:0000723">
    <property type="term" value="P:telomere maintenance"/>
    <property type="evidence" value="ECO:0007669"/>
    <property type="project" value="InterPro"/>
</dbReference>
<keyword evidence="1 4" id="KW-0347">Helicase</keyword>
<keyword evidence="1" id="KW-0067">ATP-binding</keyword>
<dbReference type="AlphaFoldDB" id="A0A834VYD5"/>
<dbReference type="GO" id="GO:0043139">
    <property type="term" value="F:5'-3' DNA helicase activity"/>
    <property type="evidence" value="ECO:0007669"/>
    <property type="project" value="UniProtKB-EC"/>
</dbReference>
<accession>A0A834VYD5</accession>
<comment type="caution">
    <text evidence="4">The sequence shown here is derived from an EMBL/GenBank/DDBJ whole genome shotgun (WGS) entry which is preliminary data.</text>
</comment>
<dbReference type="GO" id="GO:0005524">
    <property type="term" value="F:ATP binding"/>
    <property type="evidence" value="ECO:0007669"/>
    <property type="project" value="UniProtKB-KW"/>
</dbReference>
<dbReference type="SUPFAM" id="SSF52540">
    <property type="entry name" value="P-loop containing nucleoside triphosphate hydrolases"/>
    <property type="match status" value="1"/>
</dbReference>
<protein>
    <recommendedName>
        <fullName evidence="1">ATP-dependent DNA helicase</fullName>
        <ecNumber evidence="1">5.6.2.3</ecNumber>
    </recommendedName>
</protein>
<organism evidence="4 5">
    <name type="scientific">Senna tora</name>
    <dbReference type="NCBI Taxonomy" id="362788"/>
    <lineage>
        <taxon>Eukaryota</taxon>
        <taxon>Viridiplantae</taxon>
        <taxon>Streptophyta</taxon>
        <taxon>Embryophyta</taxon>
        <taxon>Tracheophyta</taxon>
        <taxon>Spermatophyta</taxon>
        <taxon>Magnoliopsida</taxon>
        <taxon>eudicotyledons</taxon>
        <taxon>Gunneridae</taxon>
        <taxon>Pentapetalae</taxon>
        <taxon>rosids</taxon>
        <taxon>fabids</taxon>
        <taxon>Fabales</taxon>
        <taxon>Fabaceae</taxon>
        <taxon>Caesalpinioideae</taxon>
        <taxon>Cassia clade</taxon>
        <taxon>Senna</taxon>
    </lineage>
</organism>
<evidence type="ECO:0000313" key="4">
    <source>
        <dbReference type="EMBL" id="KAF7801907.1"/>
    </source>
</evidence>
<dbReference type="GO" id="GO:0006310">
    <property type="term" value="P:DNA recombination"/>
    <property type="evidence" value="ECO:0007669"/>
    <property type="project" value="UniProtKB-KW"/>
</dbReference>
<keyword evidence="1" id="KW-0233">DNA recombination</keyword>
<sequence>MAHRFCFEASDRSLRDIIGYLNMDSYQNSFGGKVIIFCGDFRQILLVIPRGSRQDIVLSYLDSSYLWESCKVLILTKNMRLGSKKSEGGGHVICEEVTYLSSDNICVQQKDSQLRDVYTTEFLSTISGSGLPYHELKLKVGAPVMLLRNIENSMGLCNGTRLTVKRLCTHVIEASILSGKHAGERIIIACMKALILAALILGFKLSLS</sequence>
<evidence type="ECO:0000259" key="3">
    <source>
        <dbReference type="Pfam" id="PF21530"/>
    </source>
</evidence>
<dbReference type="Pfam" id="PF21530">
    <property type="entry name" value="Pif1_2B_dom"/>
    <property type="match status" value="1"/>
</dbReference>
<keyword evidence="5" id="KW-1185">Reference proteome</keyword>
<dbReference type="InterPro" id="IPR049163">
    <property type="entry name" value="Pif1-like_2B_dom"/>
</dbReference>
<keyword evidence="1" id="KW-0378">Hydrolase</keyword>
<keyword evidence="1" id="KW-0227">DNA damage</keyword>
<name>A0A834VYD5_9FABA</name>
<dbReference type="InterPro" id="IPR010285">
    <property type="entry name" value="DNA_helicase_pif1-like_DEAD"/>
</dbReference>
<feature type="domain" description="DNA helicase Pif1-like DEAD-box helicase" evidence="2">
    <location>
        <begin position="1"/>
        <end position="86"/>
    </location>
</feature>
<evidence type="ECO:0000313" key="5">
    <source>
        <dbReference type="Proteomes" id="UP000634136"/>
    </source>
</evidence>
<comment type="catalytic activity">
    <reaction evidence="1">
        <text>ATP + H2O = ADP + phosphate + H(+)</text>
        <dbReference type="Rhea" id="RHEA:13065"/>
        <dbReference type="ChEBI" id="CHEBI:15377"/>
        <dbReference type="ChEBI" id="CHEBI:15378"/>
        <dbReference type="ChEBI" id="CHEBI:30616"/>
        <dbReference type="ChEBI" id="CHEBI:43474"/>
        <dbReference type="ChEBI" id="CHEBI:456216"/>
        <dbReference type="EC" id="5.6.2.3"/>
    </reaction>
</comment>
<comment type="cofactor">
    <cofactor evidence="1">
        <name>Mg(2+)</name>
        <dbReference type="ChEBI" id="CHEBI:18420"/>
    </cofactor>
</comment>
<proteinExistence type="inferred from homology"/>
<dbReference type="GO" id="GO:0016787">
    <property type="term" value="F:hydrolase activity"/>
    <property type="evidence" value="ECO:0007669"/>
    <property type="project" value="UniProtKB-KW"/>
</dbReference>
<gene>
    <name evidence="4" type="ORF">G2W53_041018</name>
</gene>
<dbReference type="Proteomes" id="UP000634136">
    <property type="component" value="Unassembled WGS sequence"/>
</dbReference>
<dbReference type="OrthoDB" id="1436556at2759"/>
<feature type="domain" description="DNA helicase Pif1-like 2B" evidence="3">
    <location>
        <begin position="121"/>
        <end position="167"/>
    </location>
</feature>
<dbReference type="EMBL" id="JAAIUW010000013">
    <property type="protein sequence ID" value="KAF7801907.1"/>
    <property type="molecule type" value="Genomic_DNA"/>
</dbReference>
<evidence type="ECO:0000259" key="2">
    <source>
        <dbReference type="Pfam" id="PF05970"/>
    </source>
</evidence>
<dbReference type="GO" id="GO:0006281">
    <property type="term" value="P:DNA repair"/>
    <property type="evidence" value="ECO:0007669"/>
    <property type="project" value="UniProtKB-KW"/>
</dbReference>
<dbReference type="EC" id="5.6.2.3" evidence="1"/>
<evidence type="ECO:0000256" key="1">
    <source>
        <dbReference type="RuleBase" id="RU363044"/>
    </source>
</evidence>
<dbReference type="PANTHER" id="PTHR10492:SF101">
    <property type="entry name" value="ATP-DEPENDENT DNA HELICASE"/>
    <property type="match status" value="1"/>
</dbReference>
<reference evidence="4" key="1">
    <citation type="submission" date="2020-09" db="EMBL/GenBank/DDBJ databases">
        <title>Genome-Enabled Discovery of Anthraquinone Biosynthesis in Senna tora.</title>
        <authorList>
            <person name="Kang S.-H."/>
            <person name="Pandey R.P."/>
            <person name="Lee C.-M."/>
            <person name="Sim J.-S."/>
            <person name="Jeong J.-T."/>
            <person name="Choi B.-S."/>
            <person name="Jung M."/>
            <person name="Ginzburg D."/>
            <person name="Zhao K."/>
            <person name="Won S.Y."/>
            <person name="Oh T.-J."/>
            <person name="Yu Y."/>
            <person name="Kim N.-H."/>
            <person name="Lee O.R."/>
            <person name="Lee T.-H."/>
            <person name="Bashyal P."/>
            <person name="Kim T.-S."/>
            <person name="Lee W.-H."/>
            <person name="Kawkins C."/>
            <person name="Kim C.-K."/>
            <person name="Kim J.S."/>
            <person name="Ahn B.O."/>
            <person name="Rhee S.Y."/>
            <person name="Sohng J.K."/>
        </authorList>
    </citation>
    <scope>NUCLEOTIDE SEQUENCE</scope>
    <source>
        <tissue evidence="4">Leaf</tissue>
    </source>
</reference>